<protein>
    <submittedName>
        <fullName evidence="1">Uncharacterized protein</fullName>
    </submittedName>
</protein>
<reference evidence="1 2" key="1">
    <citation type="submission" date="2018-12" db="EMBL/GenBank/DDBJ databases">
        <authorList>
            <consortium name="Pathogen Informatics"/>
        </authorList>
    </citation>
    <scope>NUCLEOTIDE SEQUENCE [LARGE SCALE GENOMIC DNA]</scope>
    <source>
        <strain evidence="1 2">NCTC11214</strain>
    </source>
</reference>
<dbReference type="EMBL" id="LR134117">
    <property type="protein sequence ID" value="VDZ65323.1"/>
    <property type="molecule type" value="Genomic_DNA"/>
</dbReference>
<dbReference type="Proteomes" id="UP000281391">
    <property type="component" value="Chromosome"/>
</dbReference>
<accession>A0A447L2A4</accession>
<gene>
    <name evidence="1" type="ORF">NCTC11214_05415</name>
</gene>
<dbReference type="KEGG" id="sof:NCTC11214_05415"/>
<dbReference type="AlphaFoldDB" id="A0A447L2A4"/>
<proteinExistence type="predicted"/>
<organism evidence="1 2">
    <name type="scientific">Serratia odorifera</name>
    <dbReference type="NCBI Taxonomy" id="618"/>
    <lineage>
        <taxon>Bacteria</taxon>
        <taxon>Pseudomonadati</taxon>
        <taxon>Pseudomonadota</taxon>
        <taxon>Gammaproteobacteria</taxon>
        <taxon>Enterobacterales</taxon>
        <taxon>Yersiniaceae</taxon>
        <taxon>Serratia</taxon>
    </lineage>
</organism>
<evidence type="ECO:0000313" key="2">
    <source>
        <dbReference type="Proteomes" id="UP000281391"/>
    </source>
</evidence>
<sequence>MDTILVVRPRKINFAYQLDKTGGSLSNTGNTYFKLLIKPGCDSSDEDGRSYYLRPGDRLTEKTLSLRGQKFIYL</sequence>
<evidence type="ECO:0000313" key="1">
    <source>
        <dbReference type="EMBL" id="VDZ65323.1"/>
    </source>
</evidence>
<name>A0A447L2A4_SEROD</name>